<dbReference type="Gene3D" id="3.40.630.30">
    <property type="match status" value="1"/>
</dbReference>
<dbReference type="PANTHER" id="PTHR43072">
    <property type="entry name" value="N-ACETYLTRANSFERASE"/>
    <property type="match status" value="1"/>
</dbReference>
<accession>A0A8J3BF24</accession>
<proteinExistence type="predicted"/>
<evidence type="ECO:0000313" key="5">
    <source>
        <dbReference type="Proteomes" id="UP000637720"/>
    </source>
</evidence>
<organism evidence="4 5">
    <name type="scientific">Calditerricola satsumensis</name>
    <dbReference type="NCBI Taxonomy" id="373054"/>
    <lineage>
        <taxon>Bacteria</taxon>
        <taxon>Bacillati</taxon>
        <taxon>Bacillota</taxon>
        <taxon>Bacilli</taxon>
        <taxon>Bacillales</taxon>
        <taxon>Bacillaceae</taxon>
        <taxon>Calditerricola</taxon>
    </lineage>
</organism>
<dbReference type="AlphaFoldDB" id="A0A8J3BF24"/>
<reference evidence="4" key="2">
    <citation type="submission" date="2020-09" db="EMBL/GenBank/DDBJ databases">
        <authorList>
            <person name="Sun Q."/>
            <person name="Ohkuma M."/>
        </authorList>
    </citation>
    <scope>NUCLEOTIDE SEQUENCE</scope>
    <source>
        <strain evidence="4">JCM 14719</strain>
    </source>
</reference>
<dbReference type="GO" id="GO:0016747">
    <property type="term" value="F:acyltransferase activity, transferring groups other than amino-acyl groups"/>
    <property type="evidence" value="ECO:0007669"/>
    <property type="project" value="InterPro"/>
</dbReference>
<name>A0A8J3BF24_9BACI</name>
<dbReference type="Pfam" id="PF00583">
    <property type="entry name" value="Acetyltransf_1"/>
    <property type="match status" value="1"/>
</dbReference>
<protein>
    <submittedName>
        <fullName evidence="4">Putative N-acetyltransferase</fullName>
    </submittedName>
</protein>
<dbReference type="CDD" id="cd04301">
    <property type="entry name" value="NAT_SF"/>
    <property type="match status" value="1"/>
</dbReference>
<feature type="domain" description="N-acetyltransferase" evidence="3">
    <location>
        <begin position="1"/>
        <end position="139"/>
    </location>
</feature>
<dbReference type="InterPro" id="IPR000182">
    <property type="entry name" value="GNAT_dom"/>
</dbReference>
<evidence type="ECO:0000313" key="4">
    <source>
        <dbReference type="EMBL" id="GGK05943.1"/>
    </source>
</evidence>
<keyword evidence="1" id="KW-0808">Transferase</keyword>
<keyword evidence="5" id="KW-1185">Reference proteome</keyword>
<dbReference type="PIRSF" id="PIRSF037663">
    <property type="entry name" value="Acetyltransf_GNAT_prd"/>
    <property type="match status" value="1"/>
</dbReference>
<dbReference type="InterPro" id="IPR017255">
    <property type="entry name" value="AcTrfase_GNAT_prd"/>
</dbReference>
<gene>
    <name evidence="4" type="ORF">GCM10007043_19970</name>
</gene>
<dbReference type="InterPro" id="IPR016181">
    <property type="entry name" value="Acyl_CoA_acyltransferase"/>
</dbReference>
<sequence length="143" mass="16295">MIIRPFRLGDYAAITAIWRATGFEQEEADLDALARQLAWDSELVLIAEVDGQVVGVIVGTINGNRAYFYRLAVHPDYQRRGIGRRLVQALEERFREKGVTQIVIMVKQDNEQAIPFYESLGYEVQQLVTLSKRIEQPLGEARS</sequence>
<dbReference type="PROSITE" id="PS51186">
    <property type="entry name" value="GNAT"/>
    <property type="match status" value="1"/>
</dbReference>
<dbReference type="EMBL" id="BMOF01000050">
    <property type="protein sequence ID" value="GGK05943.1"/>
    <property type="molecule type" value="Genomic_DNA"/>
</dbReference>
<dbReference type="SUPFAM" id="SSF55729">
    <property type="entry name" value="Acyl-CoA N-acyltransferases (Nat)"/>
    <property type="match status" value="1"/>
</dbReference>
<dbReference type="PANTHER" id="PTHR43072:SF51">
    <property type="entry name" value="ABC SUPERFAMILY TRANSPORT PROTEIN"/>
    <property type="match status" value="1"/>
</dbReference>
<evidence type="ECO:0000256" key="1">
    <source>
        <dbReference type="ARBA" id="ARBA00022679"/>
    </source>
</evidence>
<keyword evidence="2" id="KW-0012">Acyltransferase</keyword>
<evidence type="ECO:0000259" key="3">
    <source>
        <dbReference type="PROSITE" id="PS51186"/>
    </source>
</evidence>
<reference evidence="4" key="1">
    <citation type="journal article" date="2014" name="Int. J. Syst. Evol. Microbiol.">
        <title>Complete genome sequence of Corynebacterium casei LMG S-19264T (=DSM 44701T), isolated from a smear-ripened cheese.</title>
        <authorList>
            <consortium name="US DOE Joint Genome Institute (JGI-PGF)"/>
            <person name="Walter F."/>
            <person name="Albersmeier A."/>
            <person name="Kalinowski J."/>
            <person name="Ruckert C."/>
        </authorList>
    </citation>
    <scope>NUCLEOTIDE SEQUENCE</scope>
    <source>
        <strain evidence="4">JCM 14719</strain>
    </source>
</reference>
<dbReference type="Proteomes" id="UP000637720">
    <property type="component" value="Unassembled WGS sequence"/>
</dbReference>
<dbReference type="RefSeq" id="WP_054671569.1">
    <property type="nucleotide sequence ID" value="NZ_BMOF01000050.1"/>
</dbReference>
<evidence type="ECO:0000256" key="2">
    <source>
        <dbReference type="ARBA" id="ARBA00023315"/>
    </source>
</evidence>
<comment type="caution">
    <text evidence="4">The sequence shown here is derived from an EMBL/GenBank/DDBJ whole genome shotgun (WGS) entry which is preliminary data.</text>
</comment>